<evidence type="ECO:0008006" key="6">
    <source>
        <dbReference type="Google" id="ProtNLM"/>
    </source>
</evidence>
<dbReference type="Pfam" id="PF07732">
    <property type="entry name" value="Cu-oxidase_3"/>
    <property type="match status" value="1"/>
</dbReference>
<evidence type="ECO:0000313" key="5">
    <source>
        <dbReference type="Proteomes" id="UP000265427"/>
    </source>
</evidence>
<dbReference type="GO" id="GO:0005507">
    <property type="term" value="F:copper ion binding"/>
    <property type="evidence" value="ECO:0007669"/>
    <property type="project" value="InterPro"/>
</dbReference>
<dbReference type="Pfam" id="PF07731">
    <property type="entry name" value="Cu-oxidase_2"/>
    <property type="match status" value="1"/>
</dbReference>
<dbReference type="InterPro" id="IPR011707">
    <property type="entry name" value="Cu-oxidase-like_N"/>
</dbReference>
<evidence type="ECO:0000259" key="2">
    <source>
        <dbReference type="Pfam" id="PF07731"/>
    </source>
</evidence>
<comment type="caution">
    <text evidence="4">The sequence shown here is derived from an EMBL/GenBank/DDBJ whole genome shotgun (WGS) entry which is preliminary data.</text>
</comment>
<dbReference type="Proteomes" id="UP000265427">
    <property type="component" value="Unassembled WGS sequence"/>
</dbReference>
<feature type="domain" description="Plastocyanin-like" evidence="3">
    <location>
        <begin position="164"/>
        <end position="232"/>
    </location>
</feature>
<sequence>MGVHIAPTFAPTFEILFDMANLKLPCCGLFGGLLGYLFQSNTVPDNAPSSPHYRPPLLTNWRPYTSPLVQPEVIDMRGGGHLDMYVGEVLHAWGSGAPSGTVYGFGREGSAPSFPGPTILTARNVPISVTWTNRLGTAPHLLHRNTEPSFLVEASACYPTCGVPTSVHIHGLENPPKYDGMPTQTFYHNTTFKAKYANRQFPSTKVYHDHAWGLSQLNMWAGMVGLYAVQDAELESKFHLDKLPDMAFILQDKLISADGALLYTEKLTCSPVAPTKWVPQAYGSVNTVNGVVMPFATIDASRVRFRWANVANARTYTLTLPFAHLCKVVATDGGFVHRPSPVPVTDWTLFPLERVEMVCDFTSVPAGTTFDIVDKPLLQETAYVYDARVMQVQITPSQGAREKQRQVSRRHPLPDTLVALKSMRQLHVDTLGMTRQVTLGELMDGHGCSTHLYLQEHSAIKDATTIKSTLHCTLGKVEKWEFINPTVGPHPFHWHLVNAQCGETEATINTNELKDVVVIPARPDGGVALVCYVACTPDEFLAVHSTRSAHSFGFNVLDDPYLAHCHIMEHGENQMMAWFQLTAKDVDN</sequence>
<dbReference type="InterPro" id="IPR008972">
    <property type="entry name" value="Cupredoxin"/>
</dbReference>
<evidence type="ECO:0000313" key="4">
    <source>
        <dbReference type="EMBL" id="RHY00253.1"/>
    </source>
</evidence>
<feature type="domain" description="Plastocyanin-like" evidence="2">
    <location>
        <begin position="468"/>
        <end position="580"/>
    </location>
</feature>
<dbReference type="PANTHER" id="PTHR48267:SF1">
    <property type="entry name" value="BILIRUBIN OXIDASE"/>
    <property type="match status" value="1"/>
</dbReference>
<dbReference type="SUPFAM" id="SSF49503">
    <property type="entry name" value="Cupredoxins"/>
    <property type="match status" value="3"/>
</dbReference>
<dbReference type="GO" id="GO:0016491">
    <property type="term" value="F:oxidoreductase activity"/>
    <property type="evidence" value="ECO:0007669"/>
    <property type="project" value="InterPro"/>
</dbReference>
<dbReference type="AlphaFoldDB" id="A0A396ZXI4"/>
<dbReference type="PANTHER" id="PTHR48267">
    <property type="entry name" value="CUPREDOXIN SUPERFAMILY PROTEIN"/>
    <property type="match status" value="1"/>
</dbReference>
<dbReference type="InterPro" id="IPR045087">
    <property type="entry name" value="Cu-oxidase_fam"/>
</dbReference>
<dbReference type="Gene3D" id="2.60.40.420">
    <property type="entry name" value="Cupredoxins - blue copper proteins"/>
    <property type="match status" value="3"/>
</dbReference>
<reference evidence="4 5" key="1">
    <citation type="submission" date="2018-08" db="EMBL/GenBank/DDBJ databases">
        <title>Aphanomyces genome sequencing and annotation.</title>
        <authorList>
            <person name="Minardi D."/>
            <person name="Oidtmann B."/>
            <person name="Van Der Giezen M."/>
            <person name="Studholme D.J."/>
        </authorList>
    </citation>
    <scope>NUCLEOTIDE SEQUENCE [LARGE SCALE GENOMIC DNA]</scope>
    <source>
        <strain evidence="4 5">Kv</strain>
    </source>
</reference>
<proteinExistence type="inferred from homology"/>
<evidence type="ECO:0000256" key="1">
    <source>
        <dbReference type="ARBA" id="ARBA00010609"/>
    </source>
</evidence>
<gene>
    <name evidence="4" type="ORF">DYB36_012393</name>
</gene>
<dbReference type="EMBL" id="QUSZ01008553">
    <property type="protein sequence ID" value="RHY00253.1"/>
    <property type="molecule type" value="Genomic_DNA"/>
</dbReference>
<name>A0A396ZXI4_APHAT</name>
<evidence type="ECO:0000259" key="3">
    <source>
        <dbReference type="Pfam" id="PF07732"/>
    </source>
</evidence>
<dbReference type="VEuPathDB" id="FungiDB:H257_06534"/>
<comment type="similarity">
    <text evidence="1">Belongs to the multicopper oxidase family.</text>
</comment>
<dbReference type="InterPro" id="IPR011706">
    <property type="entry name" value="Cu-oxidase_C"/>
</dbReference>
<accession>A0A396ZXI4</accession>
<organism evidence="4 5">
    <name type="scientific">Aphanomyces astaci</name>
    <name type="common">Crayfish plague agent</name>
    <dbReference type="NCBI Taxonomy" id="112090"/>
    <lineage>
        <taxon>Eukaryota</taxon>
        <taxon>Sar</taxon>
        <taxon>Stramenopiles</taxon>
        <taxon>Oomycota</taxon>
        <taxon>Saprolegniomycetes</taxon>
        <taxon>Saprolegniales</taxon>
        <taxon>Verrucalvaceae</taxon>
        <taxon>Aphanomyces</taxon>
    </lineage>
</organism>
<protein>
    <recommendedName>
        <fullName evidence="6">Plastocyanin-like domain-containing protein</fullName>
    </recommendedName>
</protein>